<evidence type="ECO:0000256" key="4">
    <source>
        <dbReference type="ARBA" id="ARBA00023139"/>
    </source>
</evidence>
<gene>
    <name evidence="8" type="ORF">ACFPOF_16320</name>
</gene>
<feature type="region of interest" description="Disordered" evidence="6">
    <location>
        <begin position="30"/>
        <end position="66"/>
    </location>
</feature>
<comment type="caution">
    <text evidence="8">The sequence shown here is derived from an EMBL/GenBank/DDBJ whole genome shotgun (WGS) entry which is preliminary data.</text>
</comment>
<evidence type="ECO:0000313" key="8">
    <source>
        <dbReference type="EMBL" id="MFC5404306.1"/>
    </source>
</evidence>
<feature type="compositionally biased region" description="Low complexity" evidence="6">
    <location>
        <begin position="32"/>
        <end position="52"/>
    </location>
</feature>
<protein>
    <submittedName>
        <fullName evidence="8">Extracellular solute-binding protein</fullName>
    </submittedName>
</protein>
<dbReference type="EMBL" id="JBHSMI010000026">
    <property type="protein sequence ID" value="MFC5404306.1"/>
    <property type="molecule type" value="Genomic_DNA"/>
</dbReference>
<dbReference type="PANTHER" id="PTHR43649">
    <property type="entry name" value="ARABINOSE-BINDING PROTEIN-RELATED"/>
    <property type="match status" value="1"/>
</dbReference>
<reference evidence="9" key="1">
    <citation type="journal article" date="2019" name="Int. J. Syst. Evol. Microbiol.">
        <title>The Global Catalogue of Microorganisms (GCM) 10K type strain sequencing project: providing services to taxonomists for standard genome sequencing and annotation.</title>
        <authorList>
            <consortium name="The Broad Institute Genomics Platform"/>
            <consortium name="The Broad Institute Genome Sequencing Center for Infectious Disease"/>
            <person name="Wu L."/>
            <person name="Ma J."/>
        </authorList>
    </citation>
    <scope>NUCLEOTIDE SEQUENCE [LARGE SCALE GENOMIC DNA]</scope>
    <source>
        <strain evidence="9">CGMCC 1.18575</strain>
    </source>
</reference>
<dbReference type="RefSeq" id="WP_378134502.1">
    <property type="nucleotide sequence ID" value="NZ_JBHSMI010000026.1"/>
</dbReference>
<name>A0ABW0HSV1_9BACL</name>
<keyword evidence="9" id="KW-1185">Reference proteome</keyword>
<feature type="signal peptide" evidence="7">
    <location>
        <begin position="1"/>
        <end position="23"/>
    </location>
</feature>
<evidence type="ECO:0000313" key="9">
    <source>
        <dbReference type="Proteomes" id="UP001596113"/>
    </source>
</evidence>
<keyword evidence="5" id="KW-0449">Lipoprotein</keyword>
<dbReference type="SUPFAM" id="SSF53850">
    <property type="entry name" value="Periplasmic binding protein-like II"/>
    <property type="match status" value="1"/>
</dbReference>
<dbReference type="Pfam" id="PF01547">
    <property type="entry name" value="SBP_bac_1"/>
    <property type="match status" value="1"/>
</dbReference>
<organism evidence="8 9">
    <name type="scientific">Cohnella soli</name>
    <dbReference type="NCBI Taxonomy" id="425005"/>
    <lineage>
        <taxon>Bacteria</taxon>
        <taxon>Bacillati</taxon>
        <taxon>Bacillota</taxon>
        <taxon>Bacilli</taxon>
        <taxon>Bacillales</taxon>
        <taxon>Paenibacillaceae</taxon>
        <taxon>Cohnella</taxon>
    </lineage>
</organism>
<dbReference type="Gene3D" id="3.40.190.10">
    <property type="entry name" value="Periplasmic binding protein-like II"/>
    <property type="match status" value="3"/>
</dbReference>
<dbReference type="Proteomes" id="UP001596113">
    <property type="component" value="Unassembled WGS sequence"/>
</dbReference>
<evidence type="ECO:0000256" key="1">
    <source>
        <dbReference type="ARBA" id="ARBA00022475"/>
    </source>
</evidence>
<dbReference type="CDD" id="cd13580">
    <property type="entry name" value="PBP2_AlgQ_like_1"/>
    <property type="match status" value="1"/>
</dbReference>
<keyword evidence="2 7" id="KW-0732">Signal</keyword>
<evidence type="ECO:0000256" key="2">
    <source>
        <dbReference type="ARBA" id="ARBA00022729"/>
    </source>
</evidence>
<feature type="chain" id="PRO_5046950197" evidence="7">
    <location>
        <begin position="24"/>
        <end position="567"/>
    </location>
</feature>
<evidence type="ECO:0000256" key="5">
    <source>
        <dbReference type="ARBA" id="ARBA00023288"/>
    </source>
</evidence>
<evidence type="ECO:0000256" key="6">
    <source>
        <dbReference type="SAM" id="MobiDB-lite"/>
    </source>
</evidence>
<dbReference type="InterPro" id="IPR006059">
    <property type="entry name" value="SBP"/>
</dbReference>
<accession>A0ABW0HSV1</accession>
<evidence type="ECO:0000256" key="3">
    <source>
        <dbReference type="ARBA" id="ARBA00023136"/>
    </source>
</evidence>
<dbReference type="PANTHER" id="PTHR43649:SF33">
    <property type="entry name" value="POLYGALACTURONAN_RHAMNOGALACTURONAN-BINDING PROTEIN YTCQ"/>
    <property type="match status" value="1"/>
</dbReference>
<proteinExistence type="predicted"/>
<dbReference type="PROSITE" id="PS51257">
    <property type="entry name" value="PROKAR_LIPOPROTEIN"/>
    <property type="match status" value="1"/>
</dbReference>
<keyword evidence="3" id="KW-0472">Membrane</keyword>
<dbReference type="InterPro" id="IPR050490">
    <property type="entry name" value="Bact_solute-bd_prot1"/>
</dbReference>
<sequence length="567" mass="61997">MAKRNWRIAAFSGAMAVMLAATACSNGNSQDSTASIESATASAGSSATATGSQETKQDDGPMTKYDPPIEVSTIFWDSAPFKFKDGESLENNVWTREYEDTLGIKLKTAWSFFGSLDQYIQKLNVAIGGGDLPDFMQVMPAQYKQMAAAGQLEDLTPYYEKYASDFTKDILNQDGGVQLKASYVGGKLLGIPHIGSTIDSTPLLWVRSDWLKKLNLPEPKTIDDVVAIADAFVNKDPDDNGKADTYGLGVSNELYGGAPGLEGFFNAFHAYPGGMWIKDSSGKLVYGAVQPEMKTALGKLQEMYKEGLIDQEFGTKDGGKIQEQLVSGKLGMFFGQMWTPLWFGDGKKNDPKMDFHPYALPTTDGQPVLKQSGFPTGMYWVVKKGAPHPEAVFKLMNVSEEKGLGNSADSTKFMSDNGIEFFKYAPILVEPPQKNLKNHLLVTEALGSKDTSKLSLEQKSIYDTIVKYQGGDNSGWGYDRVFGPTGAFSVIDQYVKNNEVFVTEYTAAPTESMGKYQSTLDKMEKETVTKIIMGAASLDAFDQFVANWKKAGGDAITKEVDDWAATR</sequence>
<keyword evidence="4" id="KW-0564">Palmitate</keyword>
<keyword evidence="1" id="KW-1003">Cell membrane</keyword>
<evidence type="ECO:0000256" key="7">
    <source>
        <dbReference type="SAM" id="SignalP"/>
    </source>
</evidence>